<reference evidence="8 9" key="1">
    <citation type="submission" date="2019-08" db="EMBL/GenBank/DDBJ databases">
        <title>The genome of the soybean aphid Biotype 1, its phylome, world population structure and adaptation to the North American continent.</title>
        <authorList>
            <person name="Giordano R."/>
            <person name="Donthu R.K."/>
            <person name="Hernandez A.G."/>
            <person name="Wright C.L."/>
            <person name="Zimin A.V."/>
        </authorList>
    </citation>
    <scope>NUCLEOTIDE SEQUENCE [LARGE SCALE GENOMIC DNA]</scope>
    <source>
        <tissue evidence="8">Whole aphids</tissue>
    </source>
</reference>
<dbReference type="PROSITE" id="PS51805">
    <property type="entry name" value="EPHD"/>
    <property type="match status" value="1"/>
</dbReference>
<organism evidence="8 9">
    <name type="scientific">Aphis glycines</name>
    <name type="common">Soybean aphid</name>
    <dbReference type="NCBI Taxonomy" id="307491"/>
    <lineage>
        <taxon>Eukaryota</taxon>
        <taxon>Metazoa</taxon>
        <taxon>Ecdysozoa</taxon>
        <taxon>Arthropoda</taxon>
        <taxon>Hexapoda</taxon>
        <taxon>Insecta</taxon>
        <taxon>Pterygota</taxon>
        <taxon>Neoptera</taxon>
        <taxon>Paraneoptera</taxon>
        <taxon>Hemiptera</taxon>
        <taxon>Sternorrhyncha</taxon>
        <taxon>Aphidomorpha</taxon>
        <taxon>Aphidoidea</taxon>
        <taxon>Aphididae</taxon>
        <taxon>Aphidini</taxon>
        <taxon>Aphis</taxon>
        <taxon>Aphis</taxon>
    </lineage>
</organism>
<dbReference type="InterPro" id="IPR001965">
    <property type="entry name" value="Znf_PHD"/>
</dbReference>
<protein>
    <recommendedName>
        <fullName evidence="10">PHD finger protein 14</fullName>
    </recommendedName>
</protein>
<dbReference type="InterPro" id="IPR013083">
    <property type="entry name" value="Znf_RING/FYVE/PHD"/>
</dbReference>
<evidence type="ECO:0000256" key="2">
    <source>
        <dbReference type="ARBA" id="ARBA00022771"/>
    </source>
</evidence>
<dbReference type="InterPro" id="IPR050701">
    <property type="entry name" value="Histone_Mod_Regulator"/>
</dbReference>
<evidence type="ECO:0000256" key="1">
    <source>
        <dbReference type="ARBA" id="ARBA00022723"/>
    </source>
</evidence>
<feature type="region of interest" description="Disordered" evidence="5">
    <location>
        <begin position="676"/>
        <end position="701"/>
    </location>
</feature>
<feature type="compositionally biased region" description="Polar residues" evidence="5">
    <location>
        <begin position="602"/>
        <end position="612"/>
    </location>
</feature>
<evidence type="ECO:0000259" key="7">
    <source>
        <dbReference type="PROSITE" id="PS51805"/>
    </source>
</evidence>
<keyword evidence="1" id="KW-0479">Metal-binding</keyword>
<dbReference type="CDD" id="cd15562">
    <property type="entry name" value="PHD2_PHF14"/>
    <property type="match status" value="1"/>
</dbReference>
<dbReference type="Proteomes" id="UP000475862">
    <property type="component" value="Unassembled WGS sequence"/>
</dbReference>
<keyword evidence="3" id="KW-0862">Zinc</keyword>
<feature type="region of interest" description="Disordered" evidence="5">
    <location>
        <begin position="28"/>
        <end position="97"/>
    </location>
</feature>
<dbReference type="InterPro" id="IPR034732">
    <property type="entry name" value="EPHD"/>
</dbReference>
<feature type="compositionally biased region" description="Basic and acidic residues" evidence="5">
    <location>
        <begin position="73"/>
        <end position="97"/>
    </location>
</feature>
<dbReference type="EMBL" id="VYZN01000030">
    <property type="protein sequence ID" value="KAE9534039.1"/>
    <property type="molecule type" value="Genomic_DNA"/>
</dbReference>
<dbReference type="Gene3D" id="3.30.40.10">
    <property type="entry name" value="Zinc/RING finger domain, C3HC4 (zinc finger)"/>
    <property type="match status" value="4"/>
</dbReference>
<dbReference type="InterPro" id="IPR011011">
    <property type="entry name" value="Znf_FYVE_PHD"/>
</dbReference>
<evidence type="ECO:0000256" key="3">
    <source>
        <dbReference type="ARBA" id="ARBA00022833"/>
    </source>
</evidence>
<feature type="domain" description="PHD-type" evidence="6">
    <location>
        <begin position="140"/>
        <end position="200"/>
    </location>
</feature>
<keyword evidence="2 4" id="KW-0863">Zinc-finger</keyword>
<dbReference type="CDD" id="cd15561">
    <property type="entry name" value="PHD1_PHF14"/>
    <property type="match status" value="1"/>
</dbReference>
<dbReference type="GO" id="GO:0006357">
    <property type="term" value="P:regulation of transcription by RNA polymerase II"/>
    <property type="evidence" value="ECO:0007669"/>
    <property type="project" value="TreeGrafter"/>
</dbReference>
<dbReference type="InterPro" id="IPR019787">
    <property type="entry name" value="Znf_PHD-finger"/>
</dbReference>
<feature type="domain" description="PHD-type" evidence="7">
    <location>
        <begin position="203"/>
        <end position="318"/>
    </location>
</feature>
<dbReference type="CDD" id="cd15563">
    <property type="entry name" value="PHD3_PHF14"/>
    <property type="match status" value="1"/>
</dbReference>
<feature type="region of interest" description="Disordered" evidence="5">
    <location>
        <begin position="602"/>
        <end position="635"/>
    </location>
</feature>
<dbReference type="PROSITE" id="PS01359">
    <property type="entry name" value="ZF_PHD_1"/>
    <property type="match status" value="2"/>
</dbReference>
<dbReference type="PROSITE" id="PS50016">
    <property type="entry name" value="ZF_PHD_2"/>
    <property type="match status" value="3"/>
</dbReference>
<feature type="domain" description="PHD-type" evidence="6">
    <location>
        <begin position="544"/>
        <end position="598"/>
    </location>
</feature>
<proteinExistence type="predicted"/>
<dbReference type="PANTHER" id="PTHR13793:SF107">
    <property type="entry name" value="BROMODOMAIN-CONTAINING PROTEIN HOMOLOG"/>
    <property type="match status" value="1"/>
</dbReference>
<feature type="compositionally biased region" description="Low complexity" evidence="5">
    <location>
        <begin position="686"/>
        <end position="700"/>
    </location>
</feature>
<comment type="caution">
    <text evidence="8">The sequence shown here is derived from an EMBL/GenBank/DDBJ whole genome shotgun (WGS) entry which is preliminary data.</text>
</comment>
<name>A0A6G0TJQ0_APHGL</name>
<accession>A0A6G0TJQ0</accession>
<feature type="compositionally biased region" description="Low complexity" evidence="5">
    <location>
        <begin position="623"/>
        <end position="634"/>
    </location>
</feature>
<dbReference type="Pfam" id="PF13832">
    <property type="entry name" value="zf-HC5HC2H_2"/>
    <property type="match status" value="1"/>
</dbReference>
<evidence type="ECO:0008006" key="10">
    <source>
        <dbReference type="Google" id="ProtNLM"/>
    </source>
</evidence>
<evidence type="ECO:0000313" key="9">
    <source>
        <dbReference type="Proteomes" id="UP000475862"/>
    </source>
</evidence>
<dbReference type="Pfam" id="PF00628">
    <property type="entry name" value="PHD"/>
    <property type="match status" value="2"/>
</dbReference>
<gene>
    <name evidence="8" type="ORF">AGLY_008775</name>
</gene>
<evidence type="ECO:0000256" key="5">
    <source>
        <dbReference type="SAM" id="MobiDB-lite"/>
    </source>
</evidence>
<keyword evidence="9" id="KW-1185">Reference proteome</keyword>
<feature type="region of interest" description="Disordered" evidence="5">
    <location>
        <begin position="720"/>
        <end position="739"/>
    </location>
</feature>
<dbReference type="SMART" id="SM00249">
    <property type="entry name" value="PHD"/>
    <property type="match status" value="4"/>
</dbReference>
<dbReference type="SUPFAM" id="SSF57903">
    <property type="entry name" value="FYVE/PHD zinc finger"/>
    <property type="match status" value="3"/>
</dbReference>
<dbReference type="InterPro" id="IPR019786">
    <property type="entry name" value="Zinc_finger_PHD-type_CS"/>
</dbReference>
<dbReference type="AlphaFoldDB" id="A0A6G0TJQ0"/>
<dbReference type="OrthoDB" id="336088at2759"/>
<dbReference type="GO" id="GO:0008270">
    <property type="term" value="F:zinc ion binding"/>
    <property type="evidence" value="ECO:0007669"/>
    <property type="project" value="UniProtKB-KW"/>
</dbReference>
<feature type="domain" description="PHD-type" evidence="6">
    <location>
        <begin position="761"/>
        <end position="814"/>
    </location>
</feature>
<evidence type="ECO:0000259" key="6">
    <source>
        <dbReference type="PROSITE" id="PS50016"/>
    </source>
</evidence>
<evidence type="ECO:0000313" key="8">
    <source>
        <dbReference type="EMBL" id="KAE9534039.1"/>
    </source>
</evidence>
<evidence type="ECO:0000256" key="4">
    <source>
        <dbReference type="PROSITE-ProRule" id="PRU00146"/>
    </source>
</evidence>
<sequence length="817" mass="93455">MVIDTFYRAILEKRIIFIVERAPGKRRIKPPANLESIDFDSDSSSDSDFNIEDHYVDNESDSGDSCFSLSDDDGNKKKNEKYDGNNKKIKKDDGTKKANEEIEENNKCKDDSTTMDCTNVMMSHQDDSIKEIIKEIVDTIRICSICLGDESDRDNEIINCDECGISVHEGCYGICGFENVNSSTSLCSMKPWFCEPCKAGVENPTCEFCPNFGGIFKEADTGRWVHLVCALFEPNLTFGDVKNLSKPILFGHGVPEWNKKNCILCKDYRLSSIGVTIRCDVRMCRLQFHVTCAQKEGGLSGPDTNQLEPFYAHCKMHEDKLLAKRKKRNWQILQLITKQMELKRKQQSSEKSTIWQRNQQWLKRLQSKYDQMKDEENSKTEPIFKSKVSCAITTSTSSCQALWLKSDLVGINTISQEVIEEQIKELRNIPKKWNIPPAFSLEFVSYFKDRNLRSTKLKNQLKIFTDKKNQLFDEQNIVQEKYNQQVKKIEIKKQKYLKLKNIIKAYHKVIKLYSPNANILDFDIFAKEVLNDHNFFDNILSDLYNKCSICSHTNDQHLLKKCDICRSYYHLGCLNPPLTKMPKKTKLFGWQCSNCENCFSHSKQQTVNPNTSKKLRCDGKEQSISGGHKSSSIGNNLQDFNSLARQCKISSISKKKKKHEPNKKYSSEIIAKQVKTLKRKHKYNNDDNTSDISTSDDNPTQHGIKRFIKSIPSTSGVKTKSSKLLIGSPVDKTPQKSTITKPEKSILPLRNSTISTDILLTPKCNTCHKTGISATMVQCDKCSEHYHFCCINPPVKKTPKVVGYSWHCEECDLSDSD</sequence>
<dbReference type="PANTHER" id="PTHR13793">
    <property type="entry name" value="PHD FINGER PROTEINS"/>
    <property type="match status" value="1"/>
</dbReference>